<dbReference type="Proteomes" id="UP000235579">
    <property type="component" value="Unassembled WGS sequence"/>
</dbReference>
<evidence type="ECO:0000256" key="9">
    <source>
        <dbReference type="RuleBase" id="RU361157"/>
    </source>
</evidence>
<keyword evidence="7" id="KW-0762">Sugar transport</keyword>
<dbReference type="InterPro" id="IPR047817">
    <property type="entry name" value="ABC2_TM_bact-type"/>
</dbReference>
<reference evidence="12 14" key="4">
    <citation type="submission" date="2019-04" db="EMBL/GenBank/DDBJ databases">
        <title>A reverse ecology approach based on a biological definition of microbial populations.</title>
        <authorList>
            <person name="Arevalo P."/>
            <person name="Vaninsberghe D."/>
            <person name="Elsherbini J."/>
            <person name="Gore J."/>
            <person name="Polz M."/>
        </authorList>
    </citation>
    <scope>NUCLEOTIDE SEQUENCE [LARGE SCALE GENOMIC DNA]</scope>
    <source>
        <strain evidence="12 14">10N.222.45.A8</strain>
    </source>
</reference>
<evidence type="ECO:0000313" key="11">
    <source>
        <dbReference type="EMBL" id="PMP16966.1"/>
    </source>
</evidence>
<dbReference type="RefSeq" id="WP_009847951.1">
    <property type="nucleotide sequence ID" value="NZ_MDBP01000031.1"/>
</dbReference>
<evidence type="ECO:0000259" key="10">
    <source>
        <dbReference type="PROSITE" id="PS51012"/>
    </source>
</evidence>
<dbReference type="EMBL" id="MDBP01000031">
    <property type="protein sequence ID" value="PMP16966.1"/>
    <property type="molecule type" value="Genomic_DNA"/>
</dbReference>
<comment type="subcellular location">
    <subcellularLocation>
        <location evidence="9">Cell inner membrane</location>
        <topology evidence="9">Multi-pass membrane protein</topology>
    </subcellularLocation>
    <subcellularLocation>
        <location evidence="1">Cell membrane</location>
        <topology evidence="1">Multi-pass membrane protein</topology>
    </subcellularLocation>
</comment>
<dbReference type="PANTHER" id="PTHR30413:SF10">
    <property type="entry name" value="CAPSULE POLYSACCHARIDE EXPORT INNER-MEMBRANE PROTEIN CTRC"/>
    <property type="match status" value="1"/>
</dbReference>
<gene>
    <name evidence="11" type="ORF">BCS92_07445</name>
    <name evidence="12" type="ORF">FC057_21065</name>
</gene>
<dbReference type="Proteomes" id="UP000308018">
    <property type="component" value="Unassembled WGS sequence"/>
</dbReference>
<keyword evidence="3 9" id="KW-0813">Transport</keyword>
<dbReference type="EMBL" id="SYVV01000039">
    <property type="protein sequence ID" value="TKG28687.1"/>
    <property type="molecule type" value="Genomic_DNA"/>
</dbReference>
<keyword evidence="6 9" id="KW-1133">Transmembrane helix</keyword>
<dbReference type="InterPro" id="IPR013525">
    <property type="entry name" value="ABC2_TM"/>
</dbReference>
<dbReference type="GO" id="GO:0015920">
    <property type="term" value="P:lipopolysaccharide transport"/>
    <property type="evidence" value="ECO:0007669"/>
    <property type="project" value="TreeGrafter"/>
</dbReference>
<protein>
    <recommendedName>
        <fullName evidence="9">Transport permease protein</fullName>
    </recommendedName>
</protein>
<evidence type="ECO:0000256" key="1">
    <source>
        <dbReference type="ARBA" id="ARBA00004651"/>
    </source>
</evidence>
<feature type="transmembrane region" description="Helical" evidence="9">
    <location>
        <begin position="240"/>
        <end position="257"/>
    </location>
</feature>
<keyword evidence="7" id="KW-0625">Polysaccharide transport</keyword>
<name>A0A2N7NM98_9VIBR</name>
<feature type="transmembrane region" description="Helical" evidence="9">
    <location>
        <begin position="31"/>
        <end position="56"/>
    </location>
</feature>
<comment type="caution">
    <text evidence="11">The sequence shown here is derived from an EMBL/GenBank/DDBJ whole genome shotgun (WGS) entry which is preliminary data.</text>
</comment>
<keyword evidence="4 9" id="KW-1003">Cell membrane</keyword>
<reference evidence="11" key="3">
    <citation type="journal article" date="2018" name="Nature">
        <title>A major lineage of non-tailed dsDNA viruses as unrecognized killers of marine bacteria.</title>
        <authorList>
            <person name="Kauffman K.M."/>
            <person name="Hussain F.A."/>
            <person name="Yang J."/>
            <person name="Arevalo P."/>
            <person name="Brown J.M."/>
            <person name="Chang W.K."/>
            <person name="VanInsberghe D."/>
            <person name="Elsherbini J."/>
            <person name="Sharma R.S."/>
            <person name="Cutler M.B."/>
            <person name="Kelly L."/>
            <person name="Polz M.F."/>
        </authorList>
    </citation>
    <scope>NUCLEOTIDE SEQUENCE</scope>
    <source>
        <strain evidence="11">10N.222.48.A2</strain>
    </source>
</reference>
<dbReference type="GO" id="GO:0005886">
    <property type="term" value="C:plasma membrane"/>
    <property type="evidence" value="ECO:0007669"/>
    <property type="project" value="UniProtKB-SubCell"/>
</dbReference>
<dbReference type="GO" id="GO:0015774">
    <property type="term" value="P:polysaccharide transport"/>
    <property type="evidence" value="ECO:0007669"/>
    <property type="project" value="UniProtKB-KW"/>
</dbReference>
<dbReference type="PANTHER" id="PTHR30413">
    <property type="entry name" value="INNER MEMBRANE TRANSPORT PERMEASE"/>
    <property type="match status" value="1"/>
</dbReference>
<keyword evidence="5 9" id="KW-0812">Transmembrane</keyword>
<evidence type="ECO:0000313" key="12">
    <source>
        <dbReference type="EMBL" id="TKG28687.1"/>
    </source>
</evidence>
<comment type="similarity">
    <text evidence="2 9">Belongs to the ABC-2 integral membrane protein family.</text>
</comment>
<dbReference type="GO" id="GO:0140359">
    <property type="term" value="F:ABC-type transporter activity"/>
    <property type="evidence" value="ECO:0007669"/>
    <property type="project" value="InterPro"/>
</dbReference>
<organism evidence="11 13">
    <name type="scientific">Vibrio tasmaniensis</name>
    <dbReference type="NCBI Taxonomy" id="212663"/>
    <lineage>
        <taxon>Bacteria</taxon>
        <taxon>Pseudomonadati</taxon>
        <taxon>Pseudomonadota</taxon>
        <taxon>Gammaproteobacteria</taxon>
        <taxon>Vibrionales</taxon>
        <taxon>Vibrionaceae</taxon>
        <taxon>Vibrio</taxon>
    </lineage>
</organism>
<dbReference type="AlphaFoldDB" id="A0A2N7NM98"/>
<feature type="domain" description="ABC transmembrane type-2" evidence="10">
    <location>
        <begin position="36"/>
        <end position="260"/>
    </location>
</feature>
<evidence type="ECO:0000313" key="14">
    <source>
        <dbReference type="Proteomes" id="UP000308018"/>
    </source>
</evidence>
<sequence>MYKIPLKFIKGIYSSRELLITMAKRDIQNRYLGSLFGGVWAFIQPLVTIMVIWFVFQVGFKAQPTSNGVPFTLWLVSAMIPWFFIAEMLSNATNSIVEQANIVKKIVFRVSLLPIVKLISALIIHLFFIAILFSIAFAYGYYPSLNWLQIPYYLICSLLLMIGVSWITSSIVIFFRDIGQFIAVLIQLGFWGTPIFWDIAMVPQQYQWVFKLNPVFYITEGYRNTLTTDLWFWESMSWTAYFWFVTFVTLLFGVVCFKRLKPHFADVL</sequence>
<keyword evidence="8 9" id="KW-0472">Membrane</keyword>
<feature type="transmembrane region" description="Helical" evidence="9">
    <location>
        <begin position="151"/>
        <end position="175"/>
    </location>
</feature>
<feature type="transmembrane region" description="Helical" evidence="9">
    <location>
        <begin position="106"/>
        <end position="139"/>
    </location>
</feature>
<evidence type="ECO:0000256" key="3">
    <source>
        <dbReference type="ARBA" id="ARBA00022448"/>
    </source>
</evidence>
<evidence type="ECO:0000256" key="7">
    <source>
        <dbReference type="ARBA" id="ARBA00023047"/>
    </source>
</evidence>
<evidence type="ECO:0000256" key="5">
    <source>
        <dbReference type="ARBA" id="ARBA00022692"/>
    </source>
</evidence>
<evidence type="ECO:0000256" key="4">
    <source>
        <dbReference type="ARBA" id="ARBA00022475"/>
    </source>
</evidence>
<feature type="transmembrane region" description="Helical" evidence="9">
    <location>
        <begin position="68"/>
        <end position="85"/>
    </location>
</feature>
<feature type="transmembrane region" description="Helical" evidence="9">
    <location>
        <begin position="182"/>
        <end position="202"/>
    </location>
</feature>
<dbReference type="Pfam" id="PF01061">
    <property type="entry name" value="ABC2_membrane"/>
    <property type="match status" value="1"/>
</dbReference>
<evidence type="ECO:0000256" key="6">
    <source>
        <dbReference type="ARBA" id="ARBA00022989"/>
    </source>
</evidence>
<evidence type="ECO:0000313" key="13">
    <source>
        <dbReference type="Proteomes" id="UP000235579"/>
    </source>
</evidence>
<dbReference type="PROSITE" id="PS51012">
    <property type="entry name" value="ABC_TM2"/>
    <property type="match status" value="1"/>
</dbReference>
<reference evidence="13" key="1">
    <citation type="submission" date="2016-07" db="EMBL/GenBank/DDBJ databases">
        <title>Nontailed viruses are major unrecognized killers of bacteria in the ocean.</title>
        <authorList>
            <person name="Kauffman K."/>
            <person name="Hussain F."/>
            <person name="Yang J."/>
            <person name="Arevalo P."/>
            <person name="Brown J."/>
            <person name="Cutler M."/>
            <person name="Kelly L."/>
            <person name="Polz M.F."/>
        </authorList>
    </citation>
    <scope>NUCLEOTIDE SEQUENCE [LARGE SCALE GENOMIC DNA]</scope>
    <source>
        <strain evidence="13">10N.222.48.A2</strain>
    </source>
</reference>
<evidence type="ECO:0000256" key="2">
    <source>
        <dbReference type="ARBA" id="ARBA00007783"/>
    </source>
</evidence>
<evidence type="ECO:0000256" key="8">
    <source>
        <dbReference type="ARBA" id="ARBA00023136"/>
    </source>
</evidence>
<proteinExistence type="inferred from homology"/>
<reference evidence="11" key="2">
    <citation type="submission" date="2016-07" db="EMBL/GenBank/DDBJ databases">
        <authorList>
            <person name="Wan K."/>
            <person name="Booth B."/>
            <person name="Spirohn K."/>
            <person name="Hao T."/>
            <person name="Hu Y."/>
            <person name="Calderwood M."/>
            <person name="Hill D."/>
            <person name="Mohr S."/>
            <person name="Vidal M."/>
            <person name="Celniker S."/>
            <person name="Perrimon N."/>
        </authorList>
    </citation>
    <scope>NUCLEOTIDE SEQUENCE</scope>
    <source>
        <strain evidence="11">10N.222.48.A2</strain>
    </source>
</reference>
<accession>A0A2N7NM98</accession>